<dbReference type="Pfam" id="PF12805">
    <property type="entry name" value="FUSC-like"/>
    <property type="match status" value="1"/>
</dbReference>
<feature type="transmembrane region" description="Helical" evidence="7">
    <location>
        <begin position="103"/>
        <end position="121"/>
    </location>
</feature>
<dbReference type="Proteomes" id="UP000715965">
    <property type="component" value="Unassembled WGS sequence"/>
</dbReference>
<comment type="caution">
    <text evidence="10">The sequence shown here is derived from an EMBL/GenBank/DDBJ whole genome shotgun (WGS) entry which is preliminary data.</text>
</comment>
<organism evidence="10 11">
    <name type="scientific">Ramlibacter aquaticus</name>
    <dbReference type="NCBI Taxonomy" id="2780094"/>
    <lineage>
        <taxon>Bacteria</taxon>
        <taxon>Pseudomonadati</taxon>
        <taxon>Pseudomonadota</taxon>
        <taxon>Betaproteobacteria</taxon>
        <taxon>Burkholderiales</taxon>
        <taxon>Comamonadaceae</taxon>
        <taxon>Ramlibacter</taxon>
    </lineage>
</organism>
<feature type="transmembrane region" description="Helical" evidence="7">
    <location>
        <begin position="459"/>
        <end position="484"/>
    </location>
</feature>
<feature type="domain" description="Integral membrane protein YccS N-terminal" evidence="8">
    <location>
        <begin position="95"/>
        <end position="307"/>
    </location>
</feature>
<dbReference type="InterPro" id="IPR032692">
    <property type="entry name" value="YccS_N"/>
</dbReference>
<evidence type="ECO:0000259" key="9">
    <source>
        <dbReference type="Pfam" id="PF13515"/>
    </source>
</evidence>
<gene>
    <name evidence="10" type="ORF">IM725_08775</name>
</gene>
<evidence type="ECO:0000313" key="10">
    <source>
        <dbReference type="EMBL" id="MBE7940661.1"/>
    </source>
</evidence>
<feature type="transmembrane region" description="Helical" evidence="7">
    <location>
        <begin position="20"/>
        <end position="40"/>
    </location>
</feature>
<dbReference type="PANTHER" id="PTHR30509">
    <property type="entry name" value="P-HYDROXYBENZOIC ACID EFFLUX PUMP SUBUNIT-RELATED"/>
    <property type="match status" value="1"/>
</dbReference>
<evidence type="ECO:0000256" key="5">
    <source>
        <dbReference type="ARBA" id="ARBA00023136"/>
    </source>
</evidence>
<proteinExistence type="inferred from homology"/>
<evidence type="ECO:0000256" key="6">
    <source>
        <dbReference type="ARBA" id="ARBA00043993"/>
    </source>
</evidence>
<evidence type="ECO:0000256" key="4">
    <source>
        <dbReference type="ARBA" id="ARBA00022989"/>
    </source>
</evidence>
<keyword evidence="2" id="KW-1003">Cell membrane</keyword>
<keyword evidence="3 7" id="KW-0812">Transmembrane</keyword>
<comment type="subcellular location">
    <subcellularLocation>
        <location evidence="1">Cell membrane</location>
        <topology evidence="1">Multi-pass membrane protein</topology>
    </subcellularLocation>
</comment>
<comment type="similarity">
    <text evidence="6">Belongs to the YccS/YhfK family.</text>
</comment>
<feature type="domain" description="Integral membrane bound transporter" evidence="9">
    <location>
        <begin position="417"/>
        <end position="541"/>
    </location>
</feature>
<feature type="transmembrane region" description="Helical" evidence="7">
    <location>
        <begin position="128"/>
        <end position="145"/>
    </location>
</feature>
<feature type="transmembrane region" description="Helical" evidence="7">
    <location>
        <begin position="79"/>
        <end position="97"/>
    </location>
</feature>
<dbReference type="Pfam" id="PF13515">
    <property type="entry name" value="FUSC_2"/>
    <property type="match status" value="1"/>
</dbReference>
<sequence>MLGAGPRAQGRRHLKHYFRAALRVLLSAQVANGATAAIGLLLASAIVHLILGPVAGAAATTGVIVVTPPDQPGPRKGKLGSMLPAALVGPPLFLATTLLREDWLLLSVLLVGATFIAFLGAAWGKRGLPISVSVMFAMVFALAAPPPADEASALQSALAFTLGAVLYLAWSLLANAVLNPRFRLNAVADSLYAVARLMRTQGRQLAEPTADVLGSLMKQQAALADQLQSARNVLLESPDRPQRQRLAGMLMQVLDMRDHLVACALDLDALRQQPAQQPLLAVLGGEMRALAEALEALADALLTGRPPAPFTLERPPQVLGYADDAALVAPDPQAPPPDVLAAALARRVGYVHDEAARLVALARGEREPDLDVVRVAWQLFVSPTAWSWRPFLSLWRWDAPPLRHALRASLAIATGQAVGLALPWGSHGYWILLTIVVVLRGSLSQTLERRNSRVAGTLLGSALAGFLLYLHLPAAALLLVVGLGQGVAHAFAIRRYLVTAVAATVLALLQAHLLNPGGSPVFDVAERVGDTLIGVLIAWLFSYVLPSWERHQAGALVARALKAQARHAELALQLGTVAAGDTRAELGWRLARREAYDSLSALVQAVQRALSEPRAVRPALQELERMLGHGYQLLAQLTAVKTMLLRRRDHLDIAQLQAPLREAAGAIAQALAQPGSTQAAPAWSAEQQPMFEPPAGTAQDLNPWLLRRLRLATGLAQAFRLEADQAMARRGAPADAGAVPAGRAAGG</sequence>
<dbReference type="InterPro" id="IPR049453">
    <property type="entry name" value="Memb_transporter_dom"/>
</dbReference>
<feature type="transmembrane region" description="Helical" evidence="7">
    <location>
        <begin position="157"/>
        <end position="178"/>
    </location>
</feature>
<evidence type="ECO:0000256" key="2">
    <source>
        <dbReference type="ARBA" id="ARBA00022475"/>
    </source>
</evidence>
<protein>
    <submittedName>
        <fullName evidence="10">FUSC family protein</fullName>
    </submittedName>
</protein>
<dbReference type="EMBL" id="JADDOJ010000028">
    <property type="protein sequence ID" value="MBE7940661.1"/>
    <property type="molecule type" value="Genomic_DNA"/>
</dbReference>
<evidence type="ECO:0000313" key="11">
    <source>
        <dbReference type="Proteomes" id="UP000715965"/>
    </source>
</evidence>
<feature type="transmembrane region" description="Helical" evidence="7">
    <location>
        <begin position="496"/>
        <end position="515"/>
    </location>
</feature>
<reference evidence="10 11" key="1">
    <citation type="submission" date="2020-10" db="EMBL/GenBank/DDBJ databases">
        <title>Draft genome of Ramlibacter aquaticus LMG 30558.</title>
        <authorList>
            <person name="Props R."/>
        </authorList>
    </citation>
    <scope>NUCLEOTIDE SEQUENCE [LARGE SCALE GENOMIC DNA]</scope>
    <source>
        <strain evidence="10 11">LMG 30558</strain>
    </source>
</reference>
<accession>A0ABR9SE79</accession>
<keyword evidence="11" id="KW-1185">Reference proteome</keyword>
<feature type="transmembrane region" description="Helical" evidence="7">
    <location>
        <begin position="417"/>
        <end position="439"/>
    </location>
</feature>
<evidence type="ECO:0000259" key="8">
    <source>
        <dbReference type="Pfam" id="PF12805"/>
    </source>
</evidence>
<evidence type="ECO:0000256" key="7">
    <source>
        <dbReference type="SAM" id="Phobius"/>
    </source>
</evidence>
<keyword evidence="4 7" id="KW-1133">Transmembrane helix</keyword>
<keyword evidence="5 7" id="KW-0472">Membrane</keyword>
<dbReference type="PANTHER" id="PTHR30509:SF9">
    <property type="entry name" value="MULTIDRUG RESISTANCE PROTEIN MDTO"/>
    <property type="match status" value="1"/>
</dbReference>
<feature type="transmembrane region" description="Helical" evidence="7">
    <location>
        <begin position="527"/>
        <end position="545"/>
    </location>
</feature>
<name>A0ABR9SE79_9BURK</name>
<feature type="transmembrane region" description="Helical" evidence="7">
    <location>
        <begin position="46"/>
        <end position="67"/>
    </location>
</feature>
<evidence type="ECO:0000256" key="3">
    <source>
        <dbReference type="ARBA" id="ARBA00022692"/>
    </source>
</evidence>
<evidence type="ECO:0000256" key="1">
    <source>
        <dbReference type="ARBA" id="ARBA00004651"/>
    </source>
</evidence>